<dbReference type="Proteomes" id="UP000280395">
    <property type="component" value="Unassembled WGS sequence"/>
</dbReference>
<sequence length="41" mass="4633">MRDQSAKGGGFEFETFLLGHDGLYSGNKSRHDKSFSVDRRV</sequence>
<feature type="region of interest" description="Disordered" evidence="1">
    <location>
        <begin position="22"/>
        <end position="41"/>
    </location>
</feature>
<organism evidence="2 3">
    <name type="scientific">Pseudomonas syringae pv. avii</name>
    <dbReference type="NCBI Taxonomy" id="663959"/>
    <lineage>
        <taxon>Bacteria</taxon>
        <taxon>Pseudomonadati</taxon>
        <taxon>Pseudomonadota</taxon>
        <taxon>Gammaproteobacteria</taxon>
        <taxon>Pseudomonadales</taxon>
        <taxon>Pseudomonadaceae</taxon>
        <taxon>Pseudomonas</taxon>
        <taxon>Pseudomonas syringae</taxon>
    </lineage>
</organism>
<gene>
    <name evidence="2" type="ORF">ALP29_200851</name>
</gene>
<proteinExistence type="predicted"/>
<name>A0A3M5TYQ0_PSESX</name>
<evidence type="ECO:0000313" key="2">
    <source>
        <dbReference type="EMBL" id="RMU38473.1"/>
    </source>
</evidence>
<accession>A0A3M5TYQ0</accession>
<evidence type="ECO:0000256" key="1">
    <source>
        <dbReference type="SAM" id="MobiDB-lite"/>
    </source>
</evidence>
<protein>
    <submittedName>
        <fullName evidence="2">Uncharacterized protein</fullName>
    </submittedName>
</protein>
<comment type="caution">
    <text evidence="2">The sequence shown here is derived from an EMBL/GenBank/DDBJ whole genome shotgun (WGS) entry which is preliminary data.</text>
</comment>
<reference evidence="2 3" key="1">
    <citation type="submission" date="2018-08" db="EMBL/GenBank/DDBJ databases">
        <title>Recombination of ecologically and evolutionarily significant loci maintains genetic cohesion in the Pseudomonas syringae species complex.</title>
        <authorList>
            <person name="Dillon M."/>
            <person name="Thakur S."/>
            <person name="Almeida R.N.D."/>
            <person name="Weir B.S."/>
            <person name="Guttman D.S."/>
        </authorList>
    </citation>
    <scope>NUCLEOTIDE SEQUENCE [LARGE SCALE GENOMIC DNA]</scope>
    <source>
        <strain evidence="2 3">ICMP 14479</strain>
    </source>
</reference>
<feature type="compositionally biased region" description="Basic and acidic residues" evidence="1">
    <location>
        <begin position="32"/>
        <end position="41"/>
    </location>
</feature>
<evidence type="ECO:0000313" key="3">
    <source>
        <dbReference type="Proteomes" id="UP000280395"/>
    </source>
</evidence>
<dbReference type="EMBL" id="RBUA01001671">
    <property type="protein sequence ID" value="RMU38473.1"/>
    <property type="molecule type" value="Genomic_DNA"/>
</dbReference>
<dbReference type="AlphaFoldDB" id="A0A3M5TYQ0"/>